<dbReference type="AlphaFoldDB" id="A0AAV2TS22"/>
<reference evidence="2" key="1">
    <citation type="submission" date="2024-06" db="EMBL/GenBank/DDBJ databases">
        <authorList>
            <person name="Liu X."/>
            <person name="Lenzi L."/>
            <person name="Haldenby T S."/>
            <person name="Uol C."/>
        </authorList>
    </citation>
    <scope>NUCLEOTIDE SEQUENCE</scope>
</reference>
<name>A0AAV2TS22_CALDB</name>
<proteinExistence type="predicted"/>
<accession>A0AAV2TS22</accession>
<gene>
    <name evidence="2" type="ORF">CDAUBV1_LOCUS14410</name>
</gene>
<organism evidence="2 3">
    <name type="scientific">Calicophoron daubneyi</name>
    <name type="common">Rumen fluke</name>
    <name type="synonym">Paramphistomum daubneyi</name>
    <dbReference type="NCBI Taxonomy" id="300641"/>
    <lineage>
        <taxon>Eukaryota</taxon>
        <taxon>Metazoa</taxon>
        <taxon>Spiralia</taxon>
        <taxon>Lophotrochozoa</taxon>
        <taxon>Platyhelminthes</taxon>
        <taxon>Trematoda</taxon>
        <taxon>Digenea</taxon>
        <taxon>Plagiorchiida</taxon>
        <taxon>Pronocephalata</taxon>
        <taxon>Paramphistomoidea</taxon>
        <taxon>Paramphistomidae</taxon>
        <taxon>Calicophoron</taxon>
    </lineage>
</organism>
<dbReference type="Proteomes" id="UP001497525">
    <property type="component" value="Unassembled WGS sequence"/>
</dbReference>
<evidence type="ECO:0000259" key="1">
    <source>
        <dbReference type="Pfam" id="PF23309"/>
    </source>
</evidence>
<dbReference type="EMBL" id="CAXLJL010000600">
    <property type="protein sequence ID" value="CAL5139381.1"/>
    <property type="molecule type" value="Genomic_DNA"/>
</dbReference>
<sequence>MVIDTGDDLLFEPMASVDPDLKQMMQSQMRLMEALSAHLASLPPAAPPQDSRSVDHIAKNILDFLYNPQAGVSCEAWYKRYEDILTVELAQQGDETKVSLLLRKLVPAEPVHYTNNILPDEPRPKSFKDTVTTPCSMEHSGTCSW</sequence>
<feature type="domain" description="DUF7083" evidence="1">
    <location>
        <begin position="55"/>
        <end position="133"/>
    </location>
</feature>
<comment type="caution">
    <text evidence="2">The sequence shown here is derived from an EMBL/GenBank/DDBJ whole genome shotgun (WGS) entry which is preliminary data.</text>
</comment>
<dbReference type="Pfam" id="PF23309">
    <property type="entry name" value="DUF7083"/>
    <property type="match status" value="1"/>
</dbReference>
<dbReference type="InterPro" id="IPR055510">
    <property type="entry name" value="DUF7083"/>
</dbReference>
<evidence type="ECO:0000313" key="3">
    <source>
        <dbReference type="Proteomes" id="UP001497525"/>
    </source>
</evidence>
<evidence type="ECO:0000313" key="2">
    <source>
        <dbReference type="EMBL" id="CAL5139381.1"/>
    </source>
</evidence>
<protein>
    <recommendedName>
        <fullName evidence="1">DUF7083 domain-containing protein</fullName>
    </recommendedName>
</protein>